<feature type="domain" description="Hemocyanin N-terminal" evidence="5">
    <location>
        <begin position="39"/>
        <end position="158"/>
    </location>
</feature>
<dbReference type="SUPFAM" id="SSF48056">
    <property type="entry name" value="Di-copper centre-containing domain"/>
    <property type="match status" value="1"/>
</dbReference>
<dbReference type="SUPFAM" id="SSF81296">
    <property type="entry name" value="E set domains"/>
    <property type="match status" value="1"/>
</dbReference>
<dbReference type="InterPro" id="IPR008922">
    <property type="entry name" value="Di-copper_centre_dom_sf"/>
</dbReference>
<evidence type="ECO:0000256" key="2">
    <source>
        <dbReference type="ARBA" id="ARBA00038082"/>
    </source>
</evidence>
<dbReference type="GO" id="GO:0045735">
    <property type="term" value="F:nutrient reservoir activity"/>
    <property type="evidence" value="ECO:0007669"/>
    <property type="project" value="UniProtKB-KW"/>
</dbReference>
<keyword evidence="8" id="KW-1185">Reference proteome</keyword>
<dbReference type="Proteomes" id="UP000838756">
    <property type="component" value="Unassembled WGS sequence"/>
</dbReference>
<dbReference type="SUPFAM" id="SSF48050">
    <property type="entry name" value="Hemocyanin, N-terminal domain"/>
    <property type="match status" value="1"/>
</dbReference>
<dbReference type="EMBL" id="CAKXAJ010024990">
    <property type="protein sequence ID" value="CAH2233649.1"/>
    <property type="molecule type" value="Genomic_DNA"/>
</dbReference>
<feature type="signal peptide" evidence="3">
    <location>
        <begin position="1"/>
        <end position="17"/>
    </location>
</feature>
<reference evidence="7" key="1">
    <citation type="submission" date="2022-03" db="EMBL/GenBank/DDBJ databases">
        <authorList>
            <person name="Lindestad O."/>
        </authorList>
    </citation>
    <scope>NUCLEOTIDE SEQUENCE</scope>
</reference>
<protein>
    <submittedName>
        <fullName evidence="7">Jg10617 protein</fullName>
    </submittedName>
</protein>
<comment type="caution">
    <text evidence="7">The sequence shown here is derived from an EMBL/GenBank/DDBJ whole genome shotgun (WGS) entry which is preliminary data.</text>
</comment>
<evidence type="ECO:0000313" key="8">
    <source>
        <dbReference type="Proteomes" id="UP000838756"/>
    </source>
</evidence>
<keyword evidence="3" id="KW-0732">Signal</keyword>
<dbReference type="InterPro" id="IPR036697">
    <property type="entry name" value="Hemocyanin_N_sf"/>
</dbReference>
<dbReference type="InterPro" id="IPR005204">
    <property type="entry name" value="Hemocyanin_N"/>
</dbReference>
<dbReference type="Pfam" id="PF03722">
    <property type="entry name" value="Hemocyanin_N"/>
    <property type="match status" value="1"/>
</dbReference>
<dbReference type="InterPro" id="IPR013788">
    <property type="entry name" value="Hemocyanin/hexamerin"/>
</dbReference>
<gene>
    <name evidence="7" type="primary">jg10617</name>
    <name evidence="7" type="ORF">PAEG_LOCUS11587</name>
</gene>
<dbReference type="PROSITE" id="PS00209">
    <property type="entry name" value="HEMOCYANIN_1"/>
    <property type="match status" value="1"/>
</dbReference>
<evidence type="ECO:0000256" key="1">
    <source>
        <dbReference type="ARBA" id="ARBA00022761"/>
    </source>
</evidence>
<evidence type="ECO:0000313" key="7">
    <source>
        <dbReference type="EMBL" id="CAH2233649.1"/>
    </source>
</evidence>
<evidence type="ECO:0000259" key="4">
    <source>
        <dbReference type="Pfam" id="PF00372"/>
    </source>
</evidence>
<dbReference type="InterPro" id="IPR005203">
    <property type="entry name" value="Hemocyanin_C"/>
</dbReference>
<feature type="chain" id="PRO_5035773420" evidence="3">
    <location>
        <begin position="18"/>
        <end position="749"/>
    </location>
</feature>
<evidence type="ECO:0000259" key="5">
    <source>
        <dbReference type="Pfam" id="PF03722"/>
    </source>
</evidence>
<dbReference type="PANTHER" id="PTHR11511">
    <property type="entry name" value="LARVAL STORAGE PROTEIN/PHENOLOXIDASE"/>
    <property type="match status" value="1"/>
</dbReference>
<keyword evidence="1" id="KW-0758">Storage protein</keyword>
<proteinExistence type="inferred from homology"/>
<evidence type="ECO:0000256" key="3">
    <source>
        <dbReference type="SAM" id="SignalP"/>
    </source>
</evidence>
<evidence type="ECO:0000259" key="6">
    <source>
        <dbReference type="Pfam" id="PF03723"/>
    </source>
</evidence>
<dbReference type="InterPro" id="IPR037020">
    <property type="entry name" value="Hemocyanin_C_sf"/>
</dbReference>
<comment type="similarity">
    <text evidence="2">Belongs to the hemocyanin family.</text>
</comment>
<dbReference type="Gene3D" id="1.10.1280.10">
    <property type="entry name" value="Di-copper center containing domain from catechol oxidase"/>
    <property type="match status" value="1"/>
</dbReference>
<dbReference type="Pfam" id="PF00372">
    <property type="entry name" value="Hemocyanin_M"/>
    <property type="match status" value="1"/>
</dbReference>
<dbReference type="PROSITE" id="PS00210">
    <property type="entry name" value="HEMOCYANIN_2"/>
    <property type="match status" value="1"/>
</dbReference>
<dbReference type="GO" id="GO:0005615">
    <property type="term" value="C:extracellular space"/>
    <property type="evidence" value="ECO:0007669"/>
    <property type="project" value="UniProtKB-ARBA"/>
</dbReference>
<dbReference type="OrthoDB" id="6371642at2759"/>
<dbReference type="Gene3D" id="2.60.40.1520">
    <property type="entry name" value="Hemocyanin, C-terminal domain"/>
    <property type="match status" value="1"/>
</dbReference>
<dbReference type="InterPro" id="IPR000896">
    <property type="entry name" value="Hemocyanin/hexamerin_mid_dom"/>
</dbReference>
<dbReference type="PANTHER" id="PTHR11511:SF5">
    <property type="entry name" value="FAT-BODY PROTEIN 1-RELATED"/>
    <property type="match status" value="1"/>
</dbReference>
<name>A0A8S4RD18_9NEOP</name>
<dbReference type="Gene3D" id="1.20.1370.10">
    <property type="entry name" value="Hemocyanin, N-terminal domain"/>
    <property type="match status" value="1"/>
</dbReference>
<feature type="domain" description="Hemocyanin C-terminal" evidence="6">
    <location>
        <begin position="448"/>
        <end position="697"/>
    </location>
</feature>
<accession>A0A8S4RD18</accession>
<dbReference type="PRINTS" id="PR00187">
    <property type="entry name" value="HAEMOCYANIN"/>
</dbReference>
<dbReference type="Pfam" id="PF03723">
    <property type="entry name" value="Hemocyanin_C"/>
    <property type="match status" value="1"/>
</dbReference>
<dbReference type="InterPro" id="IPR014756">
    <property type="entry name" value="Ig_E-set"/>
</dbReference>
<dbReference type="AlphaFoldDB" id="A0A8S4RD18"/>
<sequence length="749" mass="88739">MKFLVIAAFLAAATASAIKDEHTVLIGKDMLVNVDIKTKEVLCMKLLNFILQPTVYEDIRDVARDWDLEVNMDKYLKIDVVKKFIDFYKMGFLPRGEVFVHTNEKQMDEAILVFRLMYFAKDFDTFIRTACFLRERINGGMFVYAFTTAVFHREDCRGIILPAPYEIYPYFFVDGHIINKAFMLKMTKAATDPVIFDYYGIKVTDKNLVVIDWRKGLRHTLSEHDRLNYFTEDIDVNTFFYYLHMNYPYWMSDDVYGLNKERRGEVTMYGYQQLLARYRLERLSHGMCDIKMIMWDKPLKTGYWPKIRLHTGEEMPVRRNYVSLINKDNLKYKLYVDDVERYIREGIMNGRVTRRDGTVITLKKAEDFENLARMLLGGLGIMNDDAKVIHVVHLFRKLVSYGNYNFDKYTYIPTALDMYSTCLRDPLFWRIMKRITENAVLFKKYLPKYTKDELDFPGVRVERLFTDKLVTFMDDYDIDITNALYLDNSEMMKKKSDYTYVARMHRLNNHPFKVTIEVMSEKAVDAVVRVFYGPKYDCMGRLLNFNDKRMDMVEIDSFIYKLDTGKNTIVRNSVEMHDVITDRPWTRRILDNTIENTGSVDRVVNSYWYKTRMGIPHRMLLPLGRYDGLPLQFFVIVTPVRTGLLLPTVDINIMKDRHTCRWSSCFDTMPLGFPFDRDIDTTHFVTNNMKWMDVFVYRKDLATSNTVKDIDTSDMVMKRDDMTYLDSDMLVRRSYRDVMMMSSDKMLRL</sequence>
<organism evidence="7 8">
    <name type="scientific">Pararge aegeria aegeria</name>
    <dbReference type="NCBI Taxonomy" id="348720"/>
    <lineage>
        <taxon>Eukaryota</taxon>
        <taxon>Metazoa</taxon>
        <taxon>Ecdysozoa</taxon>
        <taxon>Arthropoda</taxon>
        <taxon>Hexapoda</taxon>
        <taxon>Insecta</taxon>
        <taxon>Pterygota</taxon>
        <taxon>Neoptera</taxon>
        <taxon>Endopterygota</taxon>
        <taxon>Lepidoptera</taxon>
        <taxon>Glossata</taxon>
        <taxon>Ditrysia</taxon>
        <taxon>Papilionoidea</taxon>
        <taxon>Nymphalidae</taxon>
        <taxon>Satyrinae</taxon>
        <taxon>Satyrini</taxon>
        <taxon>Parargina</taxon>
        <taxon>Pararge</taxon>
    </lineage>
</organism>
<feature type="domain" description="Hemocyanin middle" evidence="4">
    <location>
        <begin position="163"/>
        <end position="437"/>
    </location>
</feature>